<feature type="repeat" description="ANK" evidence="3">
    <location>
        <begin position="138"/>
        <end position="170"/>
    </location>
</feature>
<feature type="repeat" description="ANK" evidence="3">
    <location>
        <begin position="406"/>
        <end position="438"/>
    </location>
</feature>
<name>A0A9X0BC76_9EURO</name>
<dbReference type="InterPro" id="IPR036770">
    <property type="entry name" value="Ankyrin_rpt-contain_sf"/>
</dbReference>
<dbReference type="SMART" id="SM00248">
    <property type="entry name" value="ANK"/>
    <property type="match status" value="8"/>
</dbReference>
<dbReference type="SUPFAM" id="SSF48403">
    <property type="entry name" value="Ankyrin repeat"/>
    <property type="match status" value="2"/>
</dbReference>
<dbReference type="EMBL" id="JAPZBU010000005">
    <property type="protein sequence ID" value="KAJ5404339.1"/>
    <property type="molecule type" value="Genomic_DNA"/>
</dbReference>
<keyword evidence="5" id="KW-1185">Reference proteome</keyword>
<proteinExistence type="predicted"/>
<keyword evidence="1" id="KW-0677">Repeat</keyword>
<protein>
    <recommendedName>
        <fullName evidence="6">F-box domain-containing protein</fullName>
    </recommendedName>
</protein>
<dbReference type="PANTHER" id="PTHR23206">
    <property type="entry name" value="MASK PROTEIN"/>
    <property type="match status" value="1"/>
</dbReference>
<dbReference type="InterPro" id="IPR002110">
    <property type="entry name" value="Ankyrin_rpt"/>
</dbReference>
<evidence type="ECO:0000256" key="2">
    <source>
        <dbReference type="ARBA" id="ARBA00023043"/>
    </source>
</evidence>
<evidence type="ECO:0000256" key="3">
    <source>
        <dbReference type="PROSITE-ProRule" id="PRU00023"/>
    </source>
</evidence>
<evidence type="ECO:0000313" key="4">
    <source>
        <dbReference type="EMBL" id="KAJ5404339.1"/>
    </source>
</evidence>
<dbReference type="PROSITE" id="PS50088">
    <property type="entry name" value="ANK_REPEAT"/>
    <property type="match status" value="2"/>
</dbReference>
<accession>A0A9X0BC76</accession>
<reference evidence="4" key="1">
    <citation type="submission" date="2022-12" db="EMBL/GenBank/DDBJ databases">
        <authorList>
            <person name="Petersen C."/>
        </authorList>
    </citation>
    <scope>NUCLEOTIDE SEQUENCE</scope>
    <source>
        <strain evidence="4">IBT 29677</strain>
    </source>
</reference>
<sequence>MSFLGLPTELICYISDYLDDEYCINALLQTCRQLASCLNYSLYEHNVRKSRSSALGWAAMNGIESTAHCALEAEASVTEEYDLPRFGSWPPMAVACIQGHEPIVRLLIEHSVDLNSIKGFMTPPNRENSHWEMLEPRTTTSPMLLAASHGHEHIVRLLLSKGAYPNIIDEESYMTPFKIAVSKGHLNIVKLLDKQVFDLPGGNLLADAAGRGHYGIVNYLIHSPKFNNRWLSLGFGALCTAAGNGNQEIVGLLLDHGVLDYDKNPRVSNATLLVAPMIQAANSGNFATAEQFRRALDLERVISDGKLLHENYRQLLFVSAGCGWGDIVEKLLERVYPPNAPQGRIAEFEGQNWPAEERGRTEGYPSLTYGSPLALASHRGHHHVVEKLLSHADAGIVDLQTPSVYHVPSPLFFAIDGGHRSIVKMLLGRGANAHSTSHCGIGMMSMDRRAGPDCIYYQAIKSPFSKAFESPENSGILQLVLDVGARQFEKLPESKKRSNLLSALMLGNVGMIDFLDGRVPFEDFPIIPHDTDRAAPLQSLIQAATHGGVAAMERLFAAGYQADSSALWGYQAALELAARTSDVAAIKLLFKECPIENLHQPTEDHCPLLTCVSGDIVQRAATMDTLVAHGVVADTQQSSSLSRIHHHLTRYSYSNGTGQVSLQDNVRLLLDHGADPLWDGGGNSNTVLVNFAKSGHTKEIEIMLSVLESRGFSLEKWKEILSDAEKAAREKGRLKTAAFLDGYYYRMKNPVPKTM</sequence>
<dbReference type="Gene3D" id="1.25.40.20">
    <property type="entry name" value="Ankyrin repeat-containing domain"/>
    <property type="match status" value="3"/>
</dbReference>
<evidence type="ECO:0000313" key="5">
    <source>
        <dbReference type="Proteomes" id="UP001147747"/>
    </source>
</evidence>
<comment type="caution">
    <text evidence="4">The sequence shown here is derived from an EMBL/GenBank/DDBJ whole genome shotgun (WGS) entry which is preliminary data.</text>
</comment>
<dbReference type="PANTHER" id="PTHR23206:SF8">
    <property type="entry name" value="ANKYRIN REPEAT AND KH DOMAIN-CONTAINING 1"/>
    <property type="match status" value="1"/>
</dbReference>
<dbReference type="InterPro" id="IPR051631">
    <property type="entry name" value="Ankyrin-KH/SAM_domain"/>
</dbReference>
<dbReference type="AlphaFoldDB" id="A0A9X0BC76"/>
<evidence type="ECO:0000256" key="1">
    <source>
        <dbReference type="ARBA" id="ARBA00022737"/>
    </source>
</evidence>
<gene>
    <name evidence="4" type="ORF">N7509_004210</name>
</gene>
<keyword evidence="2 3" id="KW-0040">ANK repeat</keyword>
<dbReference type="RefSeq" id="XP_056491581.1">
    <property type="nucleotide sequence ID" value="XM_056628847.1"/>
</dbReference>
<reference evidence="4" key="2">
    <citation type="journal article" date="2023" name="IMA Fungus">
        <title>Comparative genomic study of the Penicillium genus elucidates a diverse pangenome and 15 lateral gene transfer events.</title>
        <authorList>
            <person name="Petersen C."/>
            <person name="Sorensen T."/>
            <person name="Nielsen M.R."/>
            <person name="Sondergaard T.E."/>
            <person name="Sorensen J.L."/>
            <person name="Fitzpatrick D.A."/>
            <person name="Frisvad J.C."/>
            <person name="Nielsen K.L."/>
        </authorList>
    </citation>
    <scope>NUCLEOTIDE SEQUENCE</scope>
    <source>
        <strain evidence="4">IBT 29677</strain>
    </source>
</reference>
<dbReference type="OrthoDB" id="341259at2759"/>
<dbReference type="Proteomes" id="UP001147747">
    <property type="component" value="Unassembled WGS sequence"/>
</dbReference>
<dbReference type="GeneID" id="81367827"/>
<evidence type="ECO:0008006" key="6">
    <source>
        <dbReference type="Google" id="ProtNLM"/>
    </source>
</evidence>
<dbReference type="PROSITE" id="PS50297">
    <property type="entry name" value="ANK_REP_REGION"/>
    <property type="match status" value="1"/>
</dbReference>
<organism evidence="4 5">
    <name type="scientific">Penicillium cosmopolitanum</name>
    <dbReference type="NCBI Taxonomy" id="1131564"/>
    <lineage>
        <taxon>Eukaryota</taxon>
        <taxon>Fungi</taxon>
        <taxon>Dikarya</taxon>
        <taxon>Ascomycota</taxon>
        <taxon>Pezizomycotina</taxon>
        <taxon>Eurotiomycetes</taxon>
        <taxon>Eurotiomycetidae</taxon>
        <taxon>Eurotiales</taxon>
        <taxon>Aspergillaceae</taxon>
        <taxon>Penicillium</taxon>
    </lineage>
</organism>
<dbReference type="Pfam" id="PF12796">
    <property type="entry name" value="Ank_2"/>
    <property type="match status" value="1"/>
</dbReference>